<protein>
    <submittedName>
        <fullName evidence="8">Unannotated protein</fullName>
    </submittedName>
</protein>
<evidence type="ECO:0000256" key="3">
    <source>
        <dbReference type="ARBA" id="ARBA00022723"/>
    </source>
</evidence>
<name>A0A6J7NWA6_9ZZZZ</name>
<dbReference type="SUPFAM" id="SSF55031">
    <property type="entry name" value="Bacterial exopeptidase dimerisation domain"/>
    <property type="match status" value="1"/>
</dbReference>
<evidence type="ECO:0000313" key="7">
    <source>
        <dbReference type="EMBL" id="CAB4645594.1"/>
    </source>
</evidence>
<evidence type="ECO:0000259" key="6">
    <source>
        <dbReference type="Pfam" id="PF07687"/>
    </source>
</evidence>
<dbReference type="EMBL" id="CAFBPF010000034">
    <property type="protein sequence ID" value="CAB5005336.1"/>
    <property type="molecule type" value="Genomic_DNA"/>
</dbReference>
<dbReference type="EMBL" id="CAFBOR010000172">
    <property type="protein sequence ID" value="CAB4995003.1"/>
    <property type="molecule type" value="Genomic_DNA"/>
</dbReference>
<dbReference type="Gene3D" id="3.30.70.360">
    <property type="match status" value="1"/>
</dbReference>
<dbReference type="InterPro" id="IPR050072">
    <property type="entry name" value="Peptidase_M20A"/>
</dbReference>
<comment type="cofactor">
    <cofactor evidence="1">
        <name>Zn(2+)</name>
        <dbReference type="ChEBI" id="CHEBI:29105"/>
    </cofactor>
</comment>
<dbReference type="InterPro" id="IPR011650">
    <property type="entry name" value="Peptidase_M20_dimer"/>
</dbReference>
<evidence type="ECO:0000256" key="5">
    <source>
        <dbReference type="ARBA" id="ARBA00022833"/>
    </source>
</evidence>
<accession>A0A6J7NWA6</accession>
<sequence length="442" mass="47920">MAKTLDDPTAEVTEVLQAFIRNACVNDGTPDSGGEVRSADLVTGYLEGSGLELEYYEPHPGRRSVLAKIEGSDPTAPGLMLMGHTDVVPVNDSGWTHDPFGGELIDGVVWGRGAVDMLNLTASMMVAFKHLADSGFKPRGTLSYLAVADEEASGTWGAEWLLENELDAVRTENVITESGGFQMGSRGGIRLPVMVEEKGALWTKLTVRGTPGHGSQPHRTDNALLKAAEIVTRIGKYRPPAKVGNTWRSFVEGMQLPPELADPEKLDAVIEGLPIGASRLFHSCTHTTMSPNVARSGSKVNVIPDHAEVLIDIRALPGESAEDVRAMIEDACGDLWSEIELTIRDDVATASPIDTPLWDSLARVSGRLCEGSALVPMMMVGGTDNRYFRRAGAVGYGFGLFSERLRFEDFASMFHGHDERVDQESLRLSTELWTALAHDFLT</sequence>
<dbReference type="SUPFAM" id="SSF53187">
    <property type="entry name" value="Zn-dependent exopeptidases"/>
    <property type="match status" value="1"/>
</dbReference>
<keyword evidence="4" id="KW-0378">Hydrolase</keyword>
<dbReference type="Gene3D" id="1.10.150.900">
    <property type="match status" value="1"/>
</dbReference>
<evidence type="ECO:0000256" key="4">
    <source>
        <dbReference type="ARBA" id="ARBA00022801"/>
    </source>
</evidence>
<evidence type="ECO:0000256" key="2">
    <source>
        <dbReference type="ARBA" id="ARBA00006247"/>
    </source>
</evidence>
<feature type="domain" description="Peptidase M20 dimerisation" evidence="6">
    <location>
        <begin position="195"/>
        <end position="335"/>
    </location>
</feature>
<dbReference type="InterPro" id="IPR001261">
    <property type="entry name" value="ArgE/DapE_CS"/>
</dbReference>
<dbReference type="PANTHER" id="PTHR43808">
    <property type="entry name" value="ACETYLORNITHINE DEACETYLASE"/>
    <property type="match status" value="1"/>
</dbReference>
<dbReference type="GO" id="GO:0046872">
    <property type="term" value="F:metal ion binding"/>
    <property type="evidence" value="ECO:0007669"/>
    <property type="project" value="UniProtKB-KW"/>
</dbReference>
<dbReference type="Pfam" id="PF07687">
    <property type="entry name" value="M20_dimer"/>
    <property type="match status" value="1"/>
</dbReference>
<comment type="similarity">
    <text evidence="2">Belongs to the peptidase M20A family.</text>
</comment>
<dbReference type="PROSITE" id="PS00758">
    <property type="entry name" value="ARGE_DAPE_CPG2_1"/>
    <property type="match status" value="1"/>
</dbReference>
<organism evidence="8">
    <name type="scientific">freshwater metagenome</name>
    <dbReference type="NCBI Taxonomy" id="449393"/>
    <lineage>
        <taxon>unclassified sequences</taxon>
        <taxon>metagenomes</taxon>
        <taxon>ecological metagenomes</taxon>
    </lineage>
</organism>
<dbReference type="InterPro" id="IPR036264">
    <property type="entry name" value="Bact_exopeptidase_dim_dom"/>
</dbReference>
<reference evidence="8" key="1">
    <citation type="submission" date="2020-05" db="EMBL/GenBank/DDBJ databases">
        <authorList>
            <person name="Chiriac C."/>
            <person name="Salcher M."/>
            <person name="Ghai R."/>
            <person name="Kavagutti S V."/>
        </authorList>
    </citation>
    <scope>NUCLEOTIDE SEQUENCE</scope>
</reference>
<evidence type="ECO:0000313" key="9">
    <source>
        <dbReference type="EMBL" id="CAB5005336.1"/>
    </source>
</evidence>
<dbReference type="Gene3D" id="3.40.630.10">
    <property type="entry name" value="Zn peptidases"/>
    <property type="match status" value="1"/>
</dbReference>
<dbReference type="Pfam" id="PF01546">
    <property type="entry name" value="Peptidase_M20"/>
    <property type="match status" value="1"/>
</dbReference>
<keyword evidence="3" id="KW-0479">Metal-binding</keyword>
<evidence type="ECO:0000313" key="8">
    <source>
        <dbReference type="EMBL" id="CAB4995003.1"/>
    </source>
</evidence>
<dbReference type="InterPro" id="IPR002933">
    <property type="entry name" value="Peptidase_M20"/>
</dbReference>
<dbReference type="PIRSF" id="PIRSF036696">
    <property type="entry name" value="ACY-1"/>
    <property type="match status" value="1"/>
</dbReference>
<dbReference type="AlphaFoldDB" id="A0A6J7NWA6"/>
<keyword evidence="5" id="KW-0862">Zinc</keyword>
<proteinExistence type="inferred from homology"/>
<dbReference type="GO" id="GO:0016787">
    <property type="term" value="F:hydrolase activity"/>
    <property type="evidence" value="ECO:0007669"/>
    <property type="project" value="UniProtKB-KW"/>
</dbReference>
<dbReference type="EMBL" id="CAEZWM010000004">
    <property type="protein sequence ID" value="CAB4645594.1"/>
    <property type="molecule type" value="Genomic_DNA"/>
</dbReference>
<dbReference type="PANTHER" id="PTHR43808:SF8">
    <property type="entry name" value="PEPTIDASE M20 DIMERISATION DOMAIN-CONTAINING PROTEIN"/>
    <property type="match status" value="1"/>
</dbReference>
<evidence type="ECO:0000256" key="1">
    <source>
        <dbReference type="ARBA" id="ARBA00001947"/>
    </source>
</evidence>
<gene>
    <name evidence="7" type="ORF">UFOPK2242_00102</name>
    <name evidence="8" type="ORF">UFOPK3974_01156</name>
    <name evidence="9" type="ORF">UFOPK4071_00420</name>
</gene>